<dbReference type="Gene3D" id="3.10.450.50">
    <property type="match status" value="1"/>
</dbReference>
<evidence type="ECO:0000313" key="4">
    <source>
        <dbReference type="Proteomes" id="UP000323454"/>
    </source>
</evidence>
<dbReference type="OrthoDB" id="3374871at2"/>
<comment type="caution">
    <text evidence="3">The sequence shown here is derived from an EMBL/GenBank/DDBJ whole genome shotgun (WGS) entry which is preliminary data.</text>
</comment>
<evidence type="ECO:0000313" key="3">
    <source>
        <dbReference type="EMBL" id="KAA2265112.1"/>
    </source>
</evidence>
<organism evidence="3 4">
    <name type="scientific">Solihabitans fulvus</name>
    <dbReference type="NCBI Taxonomy" id="1892852"/>
    <lineage>
        <taxon>Bacteria</taxon>
        <taxon>Bacillati</taxon>
        <taxon>Actinomycetota</taxon>
        <taxon>Actinomycetes</taxon>
        <taxon>Pseudonocardiales</taxon>
        <taxon>Pseudonocardiaceae</taxon>
        <taxon>Solihabitans</taxon>
    </lineage>
</organism>
<dbReference type="RefSeq" id="WP_149848360.1">
    <property type="nucleotide sequence ID" value="NZ_VUOB01000009.1"/>
</dbReference>
<keyword evidence="4" id="KW-1185">Reference proteome</keyword>
<evidence type="ECO:0000256" key="1">
    <source>
        <dbReference type="SAM" id="SignalP"/>
    </source>
</evidence>
<dbReference type="InterPro" id="IPR037401">
    <property type="entry name" value="SnoaL-like"/>
</dbReference>
<feature type="signal peptide" evidence="1">
    <location>
        <begin position="1"/>
        <end position="26"/>
    </location>
</feature>
<name>A0A5B2XQG8_9PSEU</name>
<dbReference type="SUPFAM" id="SSF54427">
    <property type="entry name" value="NTF2-like"/>
    <property type="match status" value="1"/>
</dbReference>
<dbReference type="InterPro" id="IPR032710">
    <property type="entry name" value="NTF2-like_dom_sf"/>
</dbReference>
<proteinExistence type="predicted"/>
<dbReference type="Proteomes" id="UP000323454">
    <property type="component" value="Unassembled WGS sequence"/>
</dbReference>
<dbReference type="Pfam" id="PF12680">
    <property type="entry name" value="SnoaL_2"/>
    <property type="match status" value="1"/>
</dbReference>
<reference evidence="3 4" key="2">
    <citation type="submission" date="2019-09" db="EMBL/GenBank/DDBJ databases">
        <authorList>
            <person name="Jin C."/>
        </authorList>
    </citation>
    <scope>NUCLEOTIDE SEQUENCE [LARGE SCALE GENOMIC DNA]</scope>
    <source>
        <strain evidence="3 4">AN110305</strain>
    </source>
</reference>
<dbReference type="EMBL" id="VUOB01000009">
    <property type="protein sequence ID" value="KAA2265112.1"/>
    <property type="molecule type" value="Genomic_DNA"/>
</dbReference>
<sequence length="162" mass="17842">MSRRPALVALGTALTAALALPAGASAADLPDRGHRETGCARQFDQAVQRYLDTTARHDADGFGTLAHDGYTIVMPDATVYAGKTDAMAFIREFFADTNWEQSFTLKQRVVSGCQTAFVLFDSVWHRPSDDYRSHLVIGLSWTREHGAWQVVQDQNTKVPPTS</sequence>
<evidence type="ECO:0000259" key="2">
    <source>
        <dbReference type="Pfam" id="PF12680"/>
    </source>
</evidence>
<feature type="domain" description="SnoaL-like" evidence="2">
    <location>
        <begin position="47"/>
        <end position="122"/>
    </location>
</feature>
<keyword evidence="1" id="KW-0732">Signal</keyword>
<gene>
    <name evidence="3" type="ORF">F0L68_05480</name>
</gene>
<feature type="chain" id="PRO_5023048639" evidence="1">
    <location>
        <begin position="27"/>
        <end position="162"/>
    </location>
</feature>
<reference evidence="3 4" key="1">
    <citation type="submission" date="2019-09" db="EMBL/GenBank/DDBJ databases">
        <title>Goodfellowia gen. nov., a new genus of the Pseudonocardineae related to Actinoalloteichus, containing Goodfellowia coeruleoviolacea gen. nov., comb. nov. gen. nov., comb. nov.</title>
        <authorList>
            <person name="Labeda D."/>
        </authorList>
    </citation>
    <scope>NUCLEOTIDE SEQUENCE [LARGE SCALE GENOMIC DNA]</scope>
    <source>
        <strain evidence="3 4">AN110305</strain>
    </source>
</reference>
<accession>A0A5B2XQG8</accession>
<dbReference type="AlphaFoldDB" id="A0A5B2XQG8"/>
<protein>
    <submittedName>
        <fullName evidence="3">Nuclear transport factor 2 family protein</fullName>
    </submittedName>
</protein>